<dbReference type="RefSeq" id="WP_188717648.1">
    <property type="nucleotide sequence ID" value="NZ_BAABBD010000002.1"/>
</dbReference>
<proteinExistence type="predicted"/>
<evidence type="ECO:0000313" key="3">
    <source>
        <dbReference type="Proteomes" id="UP000626982"/>
    </source>
</evidence>
<accession>A0ABQ2KJZ0</accession>
<keyword evidence="3" id="KW-1185">Reference proteome</keyword>
<protein>
    <submittedName>
        <fullName evidence="2">Uncharacterized protein</fullName>
    </submittedName>
</protein>
<feature type="transmembrane region" description="Helical" evidence="1">
    <location>
        <begin position="21"/>
        <end position="43"/>
    </location>
</feature>
<dbReference type="EMBL" id="BMLM01000001">
    <property type="protein sequence ID" value="GGN84365.1"/>
    <property type="molecule type" value="Genomic_DNA"/>
</dbReference>
<sequence length="63" mass="6454">MRLITEAAHDAIVPLDEPMNLVVLGLVALGTLATVALVAALAASTLDRRVIDAAPGGRGHRAQ</sequence>
<keyword evidence="1" id="KW-0472">Membrane</keyword>
<keyword evidence="1" id="KW-1133">Transmembrane helix</keyword>
<organism evidence="2 3">
    <name type="scientific">Agrococcus terreus</name>
    <dbReference type="NCBI Taxonomy" id="574649"/>
    <lineage>
        <taxon>Bacteria</taxon>
        <taxon>Bacillati</taxon>
        <taxon>Actinomycetota</taxon>
        <taxon>Actinomycetes</taxon>
        <taxon>Micrococcales</taxon>
        <taxon>Microbacteriaceae</taxon>
        <taxon>Agrococcus</taxon>
    </lineage>
</organism>
<keyword evidence="1" id="KW-0812">Transmembrane</keyword>
<comment type="caution">
    <text evidence="2">The sequence shown here is derived from an EMBL/GenBank/DDBJ whole genome shotgun (WGS) entry which is preliminary data.</text>
</comment>
<evidence type="ECO:0000256" key="1">
    <source>
        <dbReference type="SAM" id="Phobius"/>
    </source>
</evidence>
<name>A0ABQ2KJZ0_9MICO</name>
<gene>
    <name evidence="2" type="ORF">GCM10010968_16000</name>
</gene>
<reference evidence="3" key="1">
    <citation type="journal article" date="2019" name="Int. J. Syst. Evol. Microbiol.">
        <title>The Global Catalogue of Microorganisms (GCM) 10K type strain sequencing project: providing services to taxonomists for standard genome sequencing and annotation.</title>
        <authorList>
            <consortium name="The Broad Institute Genomics Platform"/>
            <consortium name="The Broad Institute Genome Sequencing Center for Infectious Disease"/>
            <person name="Wu L."/>
            <person name="Ma J."/>
        </authorList>
    </citation>
    <scope>NUCLEOTIDE SEQUENCE [LARGE SCALE GENOMIC DNA]</scope>
    <source>
        <strain evidence="3">CGMCC 1.6960</strain>
    </source>
</reference>
<dbReference type="Proteomes" id="UP000626982">
    <property type="component" value="Unassembled WGS sequence"/>
</dbReference>
<evidence type="ECO:0000313" key="2">
    <source>
        <dbReference type="EMBL" id="GGN84365.1"/>
    </source>
</evidence>